<name>A0A939FIU4_9ACTN</name>
<proteinExistence type="predicted"/>
<reference evidence="3" key="1">
    <citation type="submission" date="2021-03" db="EMBL/GenBank/DDBJ databases">
        <title>Streptomyces strains.</title>
        <authorList>
            <person name="Lund M.B."/>
            <person name="Toerring T."/>
        </authorList>
    </citation>
    <scope>NUCLEOTIDE SEQUENCE</scope>
    <source>
        <strain evidence="3">JCM 4242</strain>
    </source>
</reference>
<protein>
    <submittedName>
        <fullName evidence="3">AAA family ATPase</fullName>
    </submittedName>
</protein>
<dbReference type="InterPro" id="IPR003593">
    <property type="entry name" value="AAA+_ATPase"/>
</dbReference>
<accession>A0A939FIU4</accession>
<evidence type="ECO:0000259" key="2">
    <source>
        <dbReference type="SMART" id="SM00382"/>
    </source>
</evidence>
<evidence type="ECO:0000313" key="3">
    <source>
        <dbReference type="EMBL" id="MBO0651393.1"/>
    </source>
</evidence>
<dbReference type="SMART" id="SM00382">
    <property type="entry name" value="AAA"/>
    <property type="match status" value="1"/>
</dbReference>
<evidence type="ECO:0000256" key="1">
    <source>
        <dbReference type="SAM" id="MobiDB-lite"/>
    </source>
</evidence>
<keyword evidence="4" id="KW-1185">Reference proteome</keyword>
<feature type="compositionally biased region" description="Basic and acidic residues" evidence="1">
    <location>
        <begin position="1"/>
        <end position="11"/>
    </location>
</feature>
<dbReference type="GO" id="GO:0005524">
    <property type="term" value="F:ATP binding"/>
    <property type="evidence" value="ECO:0007669"/>
    <property type="project" value="InterPro"/>
</dbReference>
<dbReference type="GO" id="GO:0016887">
    <property type="term" value="F:ATP hydrolysis activity"/>
    <property type="evidence" value="ECO:0007669"/>
    <property type="project" value="InterPro"/>
</dbReference>
<evidence type="ECO:0000313" key="4">
    <source>
        <dbReference type="Proteomes" id="UP000664781"/>
    </source>
</evidence>
<dbReference type="Gene3D" id="3.40.50.300">
    <property type="entry name" value="P-loop containing nucleotide triphosphate hydrolases"/>
    <property type="match status" value="1"/>
</dbReference>
<dbReference type="EMBL" id="JAFMOF010000001">
    <property type="protein sequence ID" value="MBO0651393.1"/>
    <property type="molecule type" value="Genomic_DNA"/>
</dbReference>
<dbReference type="AlphaFoldDB" id="A0A939FIU4"/>
<feature type="region of interest" description="Disordered" evidence="1">
    <location>
        <begin position="1"/>
        <end position="26"/>
    </location>
</feature>
<dbReference type="Proteomes" id="UP000664781">
    <property type="component" value="Unassembled WGS sequence"/>
</dbReference>
<gene>
    <name evidence="3" type="ORF">J1792_00805</name>
</gene>
<dbReference type="RefSeq" id="WP_086575435.1">
    <property type="nucleotide sequence ID" value="NZ_JAFMOF010000001.1"/>
</dbReference>
<feature type="domain" description="AAA+ ATPase" evidence="2">
    <location>
        <begin position="48"/>
        <end position="244"/>
    </location>
</feature>
<sequence length="338" mass="38093">MNAHDKERDEGGPGARGRSGHALPDRSDGAVYVMSQEIELVVKVARATGRPLLLRGRPGSGKSSLALYLAQTNHWRYYEHVVTQRTHPQDPLWTYDSVRRLSDAQLLSTRPQNARLDDAAYVRPGALWWALAPESARRRGRDLGHGPDDTCREPFEEINADRRGRPAVVLIDEIDKADPDVPNSLLVPLGAHRFTVTETGAGIHAEEEQDEARLFRHLVVITTNEERELPQAFLRRCVVLTLPDHDEQTLVRIAVRHLRHWYGAVLPEHRTLASALARELGTVRAEAEQFGLRPPSTAEYLDALRACITLGIDVSDPEWEWLKHCALLKRQQAVGEEW</sequence>
<dbReference type="Pfam" id="PF07728">
    <property type="entry name" value="AAA_5"/>
    <property type="match status" value="1"/>
</dbReference>
<comment type="caution">
    <text evidence="3">The sequence shown here is derived from an EMBL/GenBank/DDBJ whole genome shotgun (WGS) entry which is preliminary data.</text>
</comment>
<dbReference type="InterPro" id="IPR011704">
    <property type="entry name" value="ATPase_dyneun-rel_AAA"/>
</dbReference>
<organism evidence="3 4">
    <name type="scientific">Streptomyces triculaminicus</name>
    <dbReference type="NCBI Taxonomy" id="2816232"/>
    <lineage>
        <taxon>Bacteria</taxon>
        <taxon>Bacillati</taxon>
        <taxon>Actinomycetota</taxon>
        <taxon>Actinomycetes</taxon>
        <taxon>Kitasatosporales</taxon>
        <taxon>Streptomycetaceae</taxon>
        <taxon>Streptomyces</taxon>
    </lineage>
</organism>
<dbReference type="InterPro" id="IPR027417">
    <property type="entry name" value="P-loop_NTPase"/>
</dbReference>
<dbReference type="SUPFAM" id="SSF52540">
    <property type="entry name" value="P-loop containing nucleoside triphosphate hydrolases"/>
    <property type="match status" value="1"/>
</dbReference>